<dbReference type="Gene3D" id="3.30.40.10">
    <property type="entry name" value="Zinc/RING finger domain, C3HC4 (zinc finger)"/>
    <property type="match status" value="1"/>
</dbReference>
<evidence type="ECO:0008006" key="17">
    <source>
        <dbReference type="Google" id="ProtNLM"/>
    </source>
</evidence>
<dbReference type="PROSITE" id="PS50089">
    <property type="entry name" value="ZF_RING_2"/>
    <property type="match status" value="1"/>
</dbReference>
<dbReference type="InterPro" id="IPR003877">
    <property type="entry name" value="SPRY_dom"/>
</dbReference>
<organism evidence="15 16">
    <name type="scientific">Oncorhynchus kisutch</name>
    <name type="common">Coho salmon</name>
    <name type="synonym">Salmo kisutch</name>
    <dbReference type="NCBI Taxonomy" id="8019"/>
    <lineage>
        <taxon>Eukaryota</taxon>
        <taxon>Metazoa</taxon>
        <taxon>Chordata</taxon>
        <taxon>Craniata</taxon>
        <taxon>Vertebrata</taxon>
        <taxon>Euteleostomi</taxon>
        <taxon>Actinopterygii</taxon>
        <taxon>Neopterygii</taxon>
        <taxon>Teleostei</taxon>
        <taxon>Protacanthopterygii</taxon>
        <taxon>Salmoniformes</taxon>
        <taxon>Salmonidae</taxon>
        <taxon>Salmoninae</taxon>
        <taxon>Oncorhynchus</taxon>
    </lineage>
</organism>
<dbReference type="PRINTS" id="PR01407">
    <property type="entry name" value="BUTYPHLNCDUF"/>
</dbReference>
<dbReference type="GO" id="GO:0008270">
    <property type="term" value="F:zinc ion binding"/>
    <property type="evidence" value="ECO:0007669"/>
    <property type="project" value="UniProtKB-KW"/>
</dbReference>
<keyword evidence="3" id="KW-0433">Leucine-rich repeat</keyword>
<dbReference type="InterPro" id="IPR017907">
    <property type="entry name" value="Znf_RING_CS"/>
</dbReference>
<dbReference type="InterPro" id="IPR027417">
    <property type="entry name" value="P-loop_NTPase"/>
</dbReference>
<evidence type="ECO:0000313" key="15">
    <source>
        <dbReference type="Ensembl" id="ENSOKIP00005088569.1"/>
    </source>
</evidence>
<dbReference type="GO" id="GO:0005524">
    <property type="term" value="F:ATP binding"/>
    <property type="evidence" value="ECO:0007669"/>
    <property type="project" value="UniProtKB-KW"/>
</dbReference>
<evidence type="ECO:0000256" key="1">
    <source>
        <dbReference type="ARBA" id="ARBA00004496"/>
    </source>
</evidence>
<dbReference type="GeneTree" id="ENSGT01070000253760"/>
<keyword evidence="9" id="KW-0067">ATP-binding</keyword>
<dbReference type="Ensembl" id="ENSOKIT00005094672.1">
    <property type="protein sequence ID" value="ENSOKIP00005088569.1"/>
    <property type="gene ID" value="ENSOKIG00005038640.1"/>
</dbReference>
<reference evidence="15" key="2">
    <citation type="submission" date="2025-09" db="UniProtKB">
        <authorList>
            <consortium name="Ensembl"/>
        </authorList>
    </citation>
    <scope>IDENTIFICATION</scope>
</reference>
<dbReference type="Pfam" id="PF13516">
    <property type="entry name" value="LRR_6"/>
    <property type="match status" value="13"/>
</dbReference>
<feature type="domain" description="B30.2/SPRY" evidence="13">
    <location>
        <begin position="1221"/>
        <end position="1419"/>
    </location>
</feature>
<dbReference type="SMART" id="SM01288">
    <property type="entry name" value="FISNA"/>
    <property type="match status" value="1"/>
</dbReference>
<keyword evidence="16" id="KW-1185">Reference proteome</keyword>
<dbReference type="SMART" id="SM00184">
    <property type="entry name" value="RING"/>
    <property type="match status" value="1"/>
</dbReference>
<keyword evidence="5" id="KW-0677">Repeat</keyword>
<evidence type="ECO:0000256" key="6">
    <source>
        <dbReference type="ARBA" id="ARBA00022741"/>
    </source>
</evidence>
<dbReference type="InterPro" id="IPR006553">
    <property type="entry name" value="Leu-rich_rpt_Cys-con_subtyp"/>
</dbReference>
<evidence type="ECO:0000256" key="3">
    <source>
        <dbReference type="ARBA" id="ARBA00022614"/>
    </source>
</evidence>
<dbReference type="SUPFAM" id="SSF57850">
    <property type="entry name" value="RING/U-box"/>
    <property type="match status" value="1"/>
</dbReference>
<dbReference type="SMART" id="SM00589">
    <property type="entry name" value="PRY"/>
    <property type="match status" value="1"/>
</dbReference>
<dbReference type="GO" id="GO:0005737">
    <property type="term" value="C:cytoplasm"/>
    <property type="evidence" value="ECO:0007669"/>
    <property type="project" value="UniProtKB-SubCell"/>
</dbReference>
<dbReference type="Pfam" id="PF05729">
    <property type="entry name" value="NACHT"/>
    <property type="match status" value="1"/>
</dbReference>
<evidence type="ECO:0000256" key="4">
    <source>
        <dbReference type="ARBA" id="ARBA00022723"/>
    </source>
</evidence>
<dbReference type="Pfam" id="PF15227">
    <property type="entry name" value="zf-C3HC4_4"/>
    <property type="match status" value="1"/>
</dbReference>
<dbReference type="PROSITE" id="PS00518">
    <property type="entry name" value="ZF_RING_1"/>
    <property type="match status" value="1"/>
</dbReference>
<dbReference type="SUPFAM" id="SSF52047">
    <property type="entry name" value="RNI-like"/>
    <property type="match status" value="2"/>
</dbReference>
<dbReference type="CDD" id="cd16040">
    <property type="entry name" value="SPRY_PRY_SNTX"/>
    <property type="match status" value="1"/>
</dbReference>
<evidence type="ECO:0000256" key="7">
    <source>
        <dbReference type="ARBA" id="ARBA00022771"/>
    </source>
</evidence>
<dbReference type="InterPro" id="IPR001611">
    <property type="entry name" value="Leu-rich_rpt"/>
</dbReference>
<dbReference type="InterPro" id="IPR013320">
    <property type="entry name" value="ConA-like_dom_sf"/>
</dbReference>
<dbReference type="FunFam" id="3.40.50.300:FF:000210">
    <property type="entry name" value="Si:dkey-16p6.1"/>
    <property type="match status" value="1"/>
</dbReference>
<dbReference type="InterPro" id="IPR032675">
    <property type="entry name" value="LRR_dom_sf"/>
</dbReference>
<evidence type="ECO:0000313" key="16">
    <source>
        <dbReference type="Proteomes" id="UP000694557"/>
    </source>
</evidence>
<dbReference type="PROSITE" id="PS51450">
    <property type="entry name" value="LRR"/>
    <property type="match status" value="5"/>
</dbReference>
<reference evidence="15" key="1">
    <citation type="submission" date="2025-08" db="UniProtKB">
        <authorList>
            <consortium name="Ensembl"/>
        </authorList>
    </citation>
    <scope>IDENTIFICATION</scope>
</reference>
<name>A0A8C7JM76_ONCKI</name>
<dbReference type="InterPro" id="IPR043136">
    <property type="entry name" value="B30.2/SPRY_sf"/>
</dbReference>
<feature type="domain" description="RING-type" evidence="12">
    <location>
        <begin position="32"/>
        <end position="75"/>
    </location>
</feature>
<feature type="domain" description="NACHT" evidence="14">
    <location>
        <begin position="191"/>
        <end position="325"/>
    </location>
</feature>
<dbReference type="Pfam" id="PF17779">
    <property type="entry name" value="WHD_NOD2"/>
    <property type="match status" value="1"/>
</dbReference>
<dbReference type="PROSITE" id="PS50837">
    <property type="entry name" value="NACHT"/>
    <property type="match status" value="1"/>
</dbReference>
<evidence type="ECO:0000256" key="9">
    <source>
        <dbReference type="ARBA" id="ARBA00022840"/>
    </source>
</evidence>
<dbReference type="InterPro" id="IPR001841">
    <property type="entry name" value="Znf_RING"/>
</dbReference>
<proteinExistence type="predicted"/>
<dbReference type="FunFam" id="3.80.10.10:FF:000538">
    <property type="entry name" value="Si:ch211-127b6.2"/>
    <property type="match status" value="1"/>
</dbReference>
<dbReference type="Pfam" id="PF17776">
    <property type="entry name" value="NLRC4_HD2"/>
    <property type="match status" value="1"/>
</dbReference>
<dbReference type="CDD" id="cd00116">
    <property type="entry name" value="LRR_RI"/>
    <property type="match status" value="2"/>
</dbReference>
<dbReference type="Pfam" id="PF13765">
    <property type="entry name" value="PRY"/>
    <property type="match status" value="1"/>
</dbReference>
<dbReference type="InterPro" id="IPR006574">
    <property type="entry name" value="PRY"/>
</dbReference>
<dbReference type="InterPro" id="IPR013083">
    <property type="entry name" value="Znf_RING/FYVE/PHD"/>
</dbReference>
<dbReference type="SMART" id="SM00449">
    <property type="entry name" value="SPRY"/>
    <property type="match status" value="1"/>
</dbReference>
<evidence type="ECO:0000256" key="5">
    <source>
        <dbReference type="ARBA" id="ARBA00022737"/>
    </source>
</evidence>
<keyword evidence="2" id="KW-0963">Cytoplasm</keyword>
<evidence type="ECO:0000256" key="11">
    <source>
        <dbReference type="SAM" id="MobiDB-lite"/>
    </source>
</evidence>
<dbReference type="Pfam" id="PF00622">
    <property type="entry name" value="SPRY"/>
    <property type="match status" value="1"/>
</dbReference>
<dbReference type="InterPro" id="IPR001870">
    <property type="entry name" value="B30.2/SPRY"/>
</dbReference>
<dbReference type="InterPro" id="IPR051261">
    <property type="entry name" value="NLR"/>
</dbReference>
<dbReference type="FunFam" id="3.80.10.10:FF:000947">
    <property type="entry name" value="Si:dkey-286j17.4"/>
    <property type="match status" value="1"/>
</dbReference>
<dbReference type="PANTHER" id="PTHR24106">
    <property type="entry name" value="NACHT, LRR AND CARD DOMAINS-CONTAINING"/>
    <property type="match status" value="1"/>
</dbReference>
<dbReference type="FunFam" id="3.80.10.10:FF:000782">
    <property type="entry name" value="Si:ch211-196h16.4"/>
    <property type="match status" value="1"/>
</dbReference>
<comment type="subcellular location">
    <subcellularLocation>
        <location evidence="1">Cytoplasm</location>
    </subcellularLocation>
</comment>
<dbReference type="Gene3D" id="2.60.120.920">
    <property type="match status" value="1"/>
</dbReference>
<keyword evidence="8" id="KW-0862">Zinc</keyword>
<dbReference type="InterPro" id="IPR041075">
    <property type="entry name" value="NOD1/2_WH"/>
</dbReference>
<dbReference type="SMART" id="SM00367">
    <property type="entry name" value="LRR_CC"/>
    <property type="match status" value="12"/>
</dbReference>
<gene>
    <name evidence="15" type="primary">LOC109877332</name>
</gene>
<keyword evidence="7 10" id="KW-0863">Zinc-finger</keyword>
<evidence type="ECO:0000259" key="12">
    <source>
        <dbReference type="PROSITE" id="PS50089"/>
    </source>
</evidence>
<dbReference type="PROSITE" id="PS50188">
    <property type="entry name" value="B302_SPRY"/>
    <property type="match status" value="1"/>
</dbReference>
<evidence type="ECO:0000259" key="13">
    <source>
        <dbReference type="PROSITE" id="PS50188"/>
    </source>
</evidence>
<dbReference type="Pfam" id="PF14484">
    <property type="entry name" value="FISNA"/>
    <property type="match status" value="1"/>
</dbReference>
<dbReference type="SMART" id="SM00368">
    <property type="entry name" value="LRR_RI"/>
    <property type="match status" value="17"/>
</dbReference>
<feature type="region of interest" description="Disordered" evidence="11">
    <location>
        <begin position="1"/>
        <end position="23"/>
    </location>
</feature>
<dbReference type="InterPro" id="IPR003879">
    <property type="entry name" value="Butyrophylin_SPRY"/>
</dbReference>
<keyword evidence="4" id="KW-0479">Metal-binding</keyword>
<dbReference type="InterPro" id="IPR041267">
    <property type="entry name" value="NLRP_HD2"/>
</dbReference>
<dbReference type="Gene3D" id="3.40.50.300">
    <property type="entry name" value="P-loop containing nucleotide triphosphate hydrolases"/>
    <property type="match status" value="1"/>
</dbReference>
<evidence type="ECO:0000256" key="10">
    <source>
        <dbReference type="PROSITE-ProRule" id="PRU00175"/>
    </source>
</evidence>
<dbReference type="Gene3D" id="3.80.10.10">
    <property type="entry name" value="Ribonuclease Inhibitor"/>
    <property type="match status" value="3"/>
</dbReference>
<keyword evidence="6" id="KW-0547">Nucleotide-binding</keyword>
<dbReference type="InterPro" id="IPR029495">
    <property type="entry name" value="NACHT-assoc"/>
</dbReference>
<dbReference type="Proteomes" id="UP000694557">
    <property type="component" value="Unassembled WGS sequence"/>
</dbReference>
<evidence type="ECO:0000256" key="8">
    <source>
        <dbReference type="ARBA" id="ARBA00022833"/>
    </source>
</evidence>
<protein>
    <recommendedName>
        <fullName evidence="17">NACHT, LRR and PYD domains-containing protein 12-like</fullName>
    </recommendedName>
</protein>
<accession>A0A8C7JM76</accession>
<evidence type="ECO:0000256" key="2">
    <source>
        <dbReference type="ARBA" id="ARBA00022490"/>
    </source>
</evidence>
<dbReference type="SUPFAM" id="SSF49899">
    <property type="entry name" value="Concanavalin A-like lectins/glucanases"/>
    <property type="match status" value="1"/>
</dbReference>
<sequence length="1421" mass="158009">MKSDSSMEQPIKFRKGDCTTDPSSLEEDQSRCAVCQQVQRDPVSITCGHRFCRQCITRYWEKPAPSGDYDCPQCRKKSRTLPVLRHLSEPNDARGSEIMDDSLQRAIVNHKDSLTRRYACVKEGLEKAGNQTPLNRIYTELYITEGESEGVNNEHEVWQLETATRTPTSHDTAIHCNDIFKPLPGQERSIRTVLTKGIAGIGKTVSVQKFILDWAEGKANQDVDVIFLLPFRELNLIKDQQYSLLRLLNDFNTELDIGNAKKLTACKAMFILDGLDESRLPLDFQHIEMVSDVTQASSVDVLLTNLIKGNLLPSALLWITTRPAAANQIPSGCVDQVTEVRGFNDPQKEEYFRKRFSDEDLASRIISHIKTSRSLHIMCHIPVFCWISATVLEHMLSTDKSREMPTTLTEMSIHFLLIQTSLKNQKYHGRDEMDQEEIMESDKEIILKLGKLAFEHLEKGNLMFYEEDLKECGIDVKEASVYSGLCTQIFKEESVLFQRIVYCFVHLSIQEFLSAVYIYHCYTTKNMVELKPFLKRKSRAASEELTLDELLKSAVDKALESKNGHLDLFVRFLHGMSLESNKKLLRGLVTQTESSPESVQRTIRSLTVMQRKNISPERCINLFHCLIEMKDQSVQEEIREYLTSEDRSKNLSLAHCSALAYTLQISEVVLDVFDLKEYKTSEEGRRRLLPAVRGCRKALLTDCELTDTSCEVLVPALSSTSSHLRELDLSNNDLKDSGVKLLSVGLGNPHCKLETLRLADCELTDTSCEVLVSALSSTSSHLRELDLSNNDLKDSGVKLLSVGLWNPHCKLETLRLTGCKLTDTSCEVLASVLSSTSSYLRELDLSNNDLKDSGVKLLSAGLGNPHCKLETLRLSGCGVTEEGCASLVSALKSNPSHLRELDLSNNDLKDSGVKLLSDGLGNPHCKLETLRLSGCQVTEEGCASLVSALKANPSHPRELDLSNNDLKDSGVKLLSAGLGNPHCRLETLRLSGCLVTEEGCVSLVSALKSNPSHLRELDLSNNDLKDSGVELLSAGLGNPHCKLETLRLTDCNLTDTSCEVLVSALSSNPSHLREMDLSNNDLKDSGVKLLSAGLGNPHCKLGRLRLAGCKLTEASCEVLASVLSPNSSHLRELDLSNNDLKDSGVKLLSAGLGNPHCKLETLSLSLCGVEEEGCASLVSALRSNPSHLRELDLSNNRSGDSGVRLLSAGLEDPHCRLEKLNVEPGGVYTIKPWPRKYACDLTLDPNTVNIKLSLSEDNRKVTRSEEAQPYPDHPERFVDCEQVLCREGLTGLCYWEVERSGIGADVGVTYRGISRREGGDEDCVIGQNDKSWSLSCFNNRYTAWHNDNYTDIDVPSSSSHRLGVYLDWPAGTLSFYRVSSDSLTHLYTFHTTFTEPLYPGFQLWDDSSSMSLCQVVPVPNT</sequence>
<dbReference type="InterPro" id="IPR007111">
    <property type="entry name" value="NACHT_NTPase"/>
</dbReference>
<evidence type="ECO:0000259" key="14">
    <source>
        <dbReference type="PROSITE" id="PS50837"/>
    </source>
</evidence>